<name>A0A1E3T1X7_9MYCO</name>
<reference evidence="11" key="1">
    <citation type="submission" date="2016-09" db="EMBL/GenBank/DDBJ databases">
        <authorList>
            <person name="Greninger A.L."/>
            <person name="Jerome K.R."/>
            <person name="Mcnair B."/>
            <person name="Wallis C."/>
            <person name="Fang F."/>
        </authorList>
    </citation>
    <scope>NUCLEOTIDE SEQUENCE [LARGE SCALE GENOMIC DNA]</scope>
    <source>
        <strain evidence="11">BC1_M4</strain>
    </source>
</reference>
<keyword evidence="4 8" id="KW-0547">Nucleotide-binding</keyword>
<dbReference type="GO" id="GO:0015937">
    <property type="term" value="P:coenzyme A biosynthetic process"/>
    <property type="evidence" value="ECO:0007669"/>
    <property type="project" value="UniProtKB-UniRule"/>
</dbReference>
<evidence type="ECO:0000256" key="6">
    <source>
        <dbReference type="ARBA" id="ARBA00022840"/>
    </source>
</evidence>
<sequence length="404" mass="44032">MLRIGLTGGIGAGKSALSATFAECGGVIVDGDVIAREVVRPGTEGLASLVEAFGEDILLPDGSLDRPTLAARAFPDDAARQKLNGIIHPLVARRRAEIIASVPEDAVVVEDIPLLVESGMAPLFPLVIIVYADVEVRVRRLVELRGMPEEDARARIAAQADDDQRRAVADIWMDNSGSQEELVKRAREVWNDRIVPFAHNLSERRTARAATRVVAADPTWPDQARRIVARLSTACGHNALRVDHIGSTAVPEFDAKDVIDVQVTVESLAVADELAGALLSAGYPHVEHIDRDEAHTEARSTVADYDHNDDAALWRKRIHGSADPGRPTNVHIRVNGWPNQQFGLLFVDWLAANPQERADYLAAKKSAEQQAGGDTASYAEAKEPWLAGAYRRAWGWADFTGWRP</sequence>
<dbReference type="UniPathway" id="UPA00241">
    <property type="reaction ID" value="UER00356"/>
</dbReference>
<dbReference type="Proteomes" id="UP000094224">
    <property type="component" value="Unassembled WGS sequence"/>
</dbReference>
<dbReference type="Gene3D" id="3.40.50.300">
    <property type="entry name" value="P-loop containing nucleotide triphosphate hydrolases"/>
    <property type="match status" value="1"/>
</dbReference>
<dbReference type="NCBIfam" id="TIGR00152">
    <property type="entry name" value="dephospho-CoA kinase"/>
    <property type="match status" value="1"/>
</dbReference>
<protein>
    <recommendedName>
        <fullName evidence="8 9">Dephospho-CoA kinase</fullName>
        <ecNumber evidence="8 9">2.7.1.24</ecNumber>
    </recommendedName>
    <alternativeName>
        <fullName evidence="8">Dephosphocoenzyme A kinase</fullName>
    </alternativeName>
</protein>
<dbReference type="EC" id="2.7.1.24" evidence="8 9"/>
<evidence type="ECO:0000256" key="9">
    <source>
        <dbReference type="NCBIfam" id="TIGR00152"/>
    </source>
</evidence>
<feature type="binding site" evidence="8">
    <location>
        <begin position="11"/>
        <end position="16"/>
    </location>
    <ligand>
        <name>ATP</name>
        <dbReference type="ChEBI" id="CHEBI:30616"/>
    </ligand>
</feature>
<keyword evidence="11" id="KW-1185">Reference proteome</keyword>
<dbReference type="InterPro" id="IPR007344">
    <property type="entry name" value="GrpB/CoaE"/>
</dbReference>
<keyword evidence="8" id="KW-0808">Transferase</keyword>
<keyword evidence="5 8" id="KW-0418">Kinase</keyword>
<evidence type="ECO:0000256" key="1">
    <source>
        <dbReference type="ARBA" id="ARBA00008826"/>
    </source>
</evidence>
<dbReference type="Pfam" id="PF04229">
    <property type="entry name" value="GrpB"/>
    <property type="match status" value="1"/>
</dbReference>
<gene>
    <name evidence="8" type="primary">coaE</name>
    <name evidence="10" type="ORF">BHQ21_06310</name>
</gene>
<comment type="function">
    <text evidence="8">Catalyzes the phosphorylation of the 3'-hydroxyl group of dephosphocoenzyme A to form coenzyme A.</text>
</comment>
<evidence type="ECO:0000256" key="7">
    <source>
        <dbReference type="ARBA" id="ARBA00022993"/>
    </source>
</evidence>
<dbReference type="OrthoDB" id="9812943at2"/>
<comment type="similarity">
    <text evidence="2">In the C-terminal section; belongs to the UPF0157 (GrpB) family.</text>
</comment>
<dbReference type="STRING" id="243061.AWC25_13950"/>
<dbReference type="PROSITE" id="PS51219">
    <property type="entry name" value="DPCK"/>
    <property type="match status" value="1"/>
</dbReference>
<dbReference type="AlphaFoldDB" id="A0A1E3T1X7"/>
<evidence type="ECO:0000256" key="2">
    <source>
        <dbReference type="ARBA" id="ARBA00011058"/>
    </source>
</evidence>
<comment type="catalytic activity">
    <reaction evidence="8">
        <text>3'-dephospho-CoA + ATP = ADP + CoA + H(+)</text>
        <dbReference type="Rhea" id="RHEA:18245"/>
        <dbReference type="ChEBI" id="CHEBI:15378"/>
        <dbReference type="ChEBI" id="CHEBI:30616"/>
        <dbReference type="ChEBI" id="CHEBI:57287"/>
        <dbReference type="ChEBI" id="CHEBI:57328"/>
        <dbReference type="ChEBI" id="CHEBI:456216"/>
        <dbReference type="EC" id="2.7.1.24"/>
    </reaction>
</comment>
<dbReference type="RefSeq" id="WP_069399458.1">
    <property type="nucleotide sequence ID" value="NZ_JACKTB010000061.1"/>
</dbReference>
<dbReference type="Pfam" id="PF01121">
    <property type="entry name" value="CoaE"/>
    <property type="match status" value="1"/>
</dbReference>
<keyword evidence="6 8" id="KW-0067">ATP-binding</keyword>
<comment type="similarity">
    <text evidence="1">In the N-terminal section; belongs to the CoaE family.</text>
</comment>
<dbReference type="GO" id="GO:0005737">
    <property type="term" value="C:cytoplasm"/>
    <property type="evidence" value="ECO:0007669"/>
    <property type="project" value="UniProtKB-SubCell"/>
</dbReference>
<dbReference type="InterPro" id="IPR001977">
    <property type="entry name" value="Depp_CoAkinase"/>
</dbReference>
<comment type="caution">
    <text evidence="10">The sequence shown here is derived from an EMBL/GenBank/DDBJ whole genome shotgun (WGS) entry which is preliminary data.</text>
</comment>
<keyword evidence="7 8" id="KW-0173">Coenzyme A biosynthesis</keyword>
<dbReference type="PANTHER" id="PTHR10695:SF46">
    <property type="entry name" value="BIFUNCTIONAL COENZYME A SYNTHASE-RELATED"/>
    <property type="match status" value="1"/>
</dbReference>
<dbReference type="NCBIfam" id="NF002879">
    <property type="entry name" value="PRK03333.1"/>
    <property type="match status" value="1"/>
</dbReference>
<dbReference type="InterPro" id="IPR027417">
    <property type="entry name" value="P-loop_NTPase"/>
</dbReference>
<evidence type="ECO:0000313" key="11">
    <source>
        <dbReference type="Proteomes" id="UP000094224"/>
    </source>
</evidence>
<dbReference type="CDD" id="cd02022">
    <property type="entry name" value="DPCK"/>
    <property type="match status" value="1"/>
</dbReference>
<dbReference type="InterPro" id="IPR043519">
    <property type="entry name" value="NT_sf"/>
</dbReference>
<dbReference type="PANTHER" id="PTHR10695">
    <property type="entry name" value="DEPHOSPHO-COA KINASE-RELATED"/>
    <property type="match status" value="1"/>
</dbReference>
<dbReference type="SUPFAM" id="SSF52540">
    <property type="entry name" value="P-loop containing nucleoside triphosphate hydrolases"/>
    <property type="match status" value="1"/>
</dbReference>
<comment type="pathway">
    <text evidence="8">Cofactor biosynthesis; coenzyme A biosynthesis; CoA from (R)-pantothenate: step 5/5.</text>
</comment>
<dbReference type="HAMAP" id="MF_00376">
    <property type="entry name" value="Dephospho_CoA_kinase"/>
    <property type="match status" value="1"/>
</dbReference>
<dbReference type="EMBL" id="MIHC01000008">
    <property type="protein sequence ID" value="ODR08416.1"/>
    <property type="molecule type" value="Genomic_DNA"/>
</dbReference>
<evidence type="ECO:0000256" key="8">
    <source>
        <dbReference type="HAMAP-Rule" id="MF_00376"/>
    </source>
</evidence>
<evidence type="ECO:0000256" key="3">
    <source>
        <dbReference type="ARBA" id="ARBA00022490"/>
    </source>
</evidence>
<evidence type="ECO:0000256" key="4">
    <source>
        <dbReference type="ARBA" id="ARBA00022741"/>
    </source>
</evidence>
<dbReference type="GO" id="GO:0005524">
    <property type="term" value="F:ATP binding"/>
    <property type="evidence" value="ECO:0007669"/>
    <property type="project" value="UniProtKB-UniRule"/>
</dbReference>
<accession>A0A1E3T1X7</accession>
<keyword evidence="3 8" id="KW-0963">Cytoplasm</keyword>
<comment type="similarity">
    <text evidence="8">Belongs to the CoaE family.</text>
</comment>
<proteinExistence type="inferred from homology"/>
<evidence type="ECO:0000313" key="10">
    <source>
        <dbReference type="EMBL" id="ODR08416.1"/>
    </source>
</evidence>
<organism evidence="10 11">
    <name type="scientific">Mycobacterium sherrisii</name>
    <dbReference type="NCBI Taxonomy" id="243061"/>
    <lineage>
        <taxon>Bacteria</taxon>
        <taxon>Bacillati</taxon>
        <taxon>Actinomycetota</taxon>
        <taxon>Actinomycetes</taxon>
        <taxon>Mycobacteriales</taxon>
        <taxon>Mycobacteriaceae</taxon>
        <taxon>Mycobacterium</taxon>
        <taxon>Mycobacterium simiae complex</taxon>
    </lineage>
</organism>
<dbReference type="GO" id="GO:0004140">
    <property type="term" value="F:dephospho-CoA kinase activity"/>
    <property type="evidence" value="ECO:0007669"/>
    <property type="project" value="UniProtKB-UniRule"/>
</dbReference>
<evidence type="ECO:0000256" key="5">
    <source>
        <dbReference type="ARBA" id="ARBA00022777"/>
    </source>
</evidence>
<dbReference type="SUPFAM" id="SSF81301">
    <property type="entry name" value="Nucleotidyltransferase"/>
    <property type="match status" value="1"/>
</dbReference>
<dbReference type="Gene3D" id="3.30.460.10">
    <property type="entry name" value="Beta Polymerase, domain 2"/>
    <property type="match status" value="1"/>
</dbReference>
<comment type="subcellular location">
    <subcellularLocation>
        <location evidence="8">Cytoplasm</location>
    </subcellularLocation>
</comment>